<dbReference type="Pfam" id="PF05618">
    <property type="entry name" value="Zn_protease"/>
    <property type="match status" value="1"/>
</dbReference>
<dbReference type="SUPFAM" id="SSF50630">
    <property type="entry name" value="Acid proteases"/>
    <property type="match status" value="1"/>
</dbReference>
<dbReference type="AlphaFoldDB" id="A0A081KFE8"/>
<name>A0A081KFE8_9GAMM</name>
<sequence length="181" mass="20145">MNQAITKYCTQQLISKLLSLLLLSCLSLSAIGAKQPCTTEGRPLFGYLENATLVSIKQQKVESLVDSGATTTALDARNIRMHIKRNGVRWVHYDFIHKESGQKTPMHQPVSRVARIITHKGAPSERAVVRNTIKVGKISRSVDTSLISRSNFPQQLLIGRNFLKDTALIDSGVKFLQEDCQ</sequence>
<accession>A0A081KFE8</accession>
<gene>
    <name evidence="3" type="ORF">GV64_21025</name>
</gene>
<dbReference type="InterPro" id="IPR021109">
    <property type="entry name" value="Peptidase_aspartic_dom_sf"/>
</dbReference>
<keyword evidence="1" id="KW-0732">Signal</keyword>
<evidence type="ECO:0000313" key="4">
    <source>
        <dbReference type="Proteomes" id="UP000027997"/>
    </source>
</evidence>
<dbReference type="eggNOG" id="COG4067">
    <property type="taxonomic scope" value="Bacteria"/>
</dbReference>
<protein>
    <recommendedName>
        <fullName evidence="2">Retropepsin-like aspartic endopeptidase domain-containing protein</fullName>
    </recommendedName>
</protein>
<organism evidence="3 4">
    <name type="scientific">Endozoicomonas elysicola</name>
    <dbReference type="NCBI Taxonomy" id="305900"/>
    <lineage>
        <taxon>Bacteria</taxon>
        <taxon>Pseudomonadati</taxon>
        <taxon>Pseudomonadota</taxon>
        <taxon>Gammaproteobacteria</taxon>
        <taxon>Oceanospirillales</taxon>
        <taxon>Endozoicomonadaceae</taxon>
        <taxon>Endozoicomonas</taxon>
    </lineage>
</organism>
<proteinExistence type="predicted"/>
<dbReference type="PANTHER" id="PTHR38037">
    <property type="entry name" value="ZN_PROTEASE DOMAIN-CONTAINING PROTEIN"/>
    <property type="match status" value="1"/>
</dbReference>
<dbReference type="STRING" id="305900.GV64_21025"/>
<feature type="domain" description="Retropepsin-like aspartic endopeptidase" evidence="2">
    <location>
        <begin position="46"/>
        <end position="178"/>
    </location>
</feature>
<evidence type="ECO:0000313" key="3">
    <source>
        <dbReference type="EMBL" id="KEI72874.1"/>
    </source>
</evidence>
<keyword evidence="4" id="KW-1185">Reference proteome</keyword>
<evidence type="ECO:0000256" key="1">
    <source>
        <dbReference type="SAM" id="SignalP"/>
    </source>
</evidence>
<dbReference type="Gene3D" id="2.40.70.10">
    <property type="entry name" value="Acid Proteases"/>
    <property type="match status" value="1"/>
</dbReference>
<feature type="chain" id="PRO_5001758844" description="Retropepsin-like aspartic endopeptidase domain-containing protein" evidence="1">
    <location>
        <begin position="33"/>
        <end position="181"/>
    </location>
</feature>
<evidence type="ECO:0000259" key="2">
    <source>
        <dbReference type="Pfam" id="PF05618"/>
    </source>
</evidence>
<dbReference type="RefSeq" id="WP_020581562.1">
    <property type="nucleotide sequence ID" value="NZ_JOJP01000001.1"/>
</dbReference>
<dbReference type="Proteomes" id="UP000027997">
    <property type="component" value="Unassembled WGS sequence"/>
</dbReference>
<reference evidence="3 4" key="1">
    <citation type="submission" date="2014-06" db="EMBL/GenBank/DDBJ databases">
        <title>Whole Genome Sequences of Three Symbiotic Endozoicomonas Bacteria.</title>
        <authorList>
            <person name="Neave M.J."/>
            <person name="Apprill A."/>
            <person name="Voolstra C.R."/>
        </authorList>
    </citation>
    <scope>NUCLEOTIDE SEQUENCE [LARGE SCALE GENOMIC DNA]</scope>
    <source>
        <strain evidence="3 4">DSM 22380</strain>
    </source>
</reference>
<dbReference type="PANTHER" id="PTHR38037:SF2">
    <property type="entry name" value="ATP-DEPENDENT ZINC PROTEASE DOMAIN-CONTAINING PROTEIN-RELATED"/>
    <property type="match status" value="1"/>
</dbReference>
<dbReference type="EMBL" id="JOJP01000001">
    <property type="protein sequence ID" value="KEI72874.1"/>
    <property type="molecule type" value="Genomic_DNA"/>
</dbReference>
<feature type="signal peptide" evidence="1">
    <location>
        <begin position="1"/>
        <end position="32"/>
    </location>
</feature>
<comment type="caution">
    <text evidence="3">The sequence shown here is derived from an EMBL/GenBank/DDBJ whole genome shotgun (WGS) entry which is preliminary data.</text>
</comment>
<dbReference type="InterPro" id="IPR008503">
    <property type="entry name" value="Asp_endopeptidase"/>
</dbReference>